<evidence type="ECO:0000256" key="1">
    <source>
        <dbReference type="ARBA" id="ARBA00022741"/>
    </source>
</evidence>
<dbReference type="GO" id="GO:0005524">
    <property type="term" value="F:ATP binding"/>
    <property type="evidence" value="ECO:0007669"/>
    <property type="project" value="UniProtKB-KW"/>
</dbReference>
<organism evidence="5 6">
    <name type="scientific">Austropuccinia psidii MF-1</name>
    <dbReference type="NCBI Taxonomy" id="1389203"/>
    <lineage>
        <taxon>Eukaryota</taxon>
        <taxon>Fungi</taxon>
        <taxon>Dikarya</taxon>
        <taxon>Basidiomycota</taxon>
        <taxon>Pucciniomycotina</taxon>
        <taxon>Pucciniomycetes</taxon>
        <taxon>Pucciniales</taxon>
        <taxon>Sphaerophragmiaceae</taxon>
        <taxon>Austropuccinia</taxon>
    </lineage>
</organism>
<evidence type="ECO:0000313" key="6">
    <source>
        <dbReference type="Proteomes" id="UP000765509"/>
    </source>
</evidence>
<dbReference type="GO" id="GO:0006281">
    <property type="term" value="P:DNA repair"/>
    <property type="evidence" value="ECO:0007669"/>
    <property type="project" value="TreeGrafter"/>
</dbReference>
<name>A0A9Q3HNK3_9BASI</name>
<dbReference type="GO" id="GO:0005634">
    <property type="term" value="C:nucleus"/>
    <property type="evidence" value="ECO:0007669"/>
    <property type="project" value="TreeGrafter"/>
</dbReference>
<dbReference type="GO" id="GO:0008094">
    <property type="term" value="F:ATP-dependent activity, acting on DNA"/>
    <property type="evidence" value="ECO:0007669"/>
    <property type="project" value="TreeGrafter"/>
</dbReference>
<keyword evidence="6" id="KW-1185">Reference proteome</keyword>
<dbReference type="SUPFAM" id="SSF52540">
    <property type="entry name" value="P-loop containing nucleoside triphosphate hydrolases"/>
    <property type="match status" value="1"/>
</dbReference>
<evidence type="ECO:0000256" key="3">
    <source>
        <dbReference type="ARBA" id="ARBA00022840"/>
    </source>
</evidence>
<proteinExistence type="predicted"/>
<dbReference type="Gene3D" id="3.40.50.10810">
    <property type="entry name" value="Tandem AAA-ATPase domain"/>
    <property type="match status" value="1"/>
</dbReference>
<dbReference type="GO" id="GO:0016787">
    <property type="term" value="F:hydrolase activity"/>
    <property type="evidence" value="ECO:0007669"/>
    <property type="project" value="UniProtKB-KW"/>
</dbReference>
<evidence type="ECO:0000259" key="4">
    <source>
        <dbReference type="Pfam" id="PF00176"/>
    </source>
</evidence>
<dbReference type="OrthoDB" id="2505291at2759"/>
<evidence type="ECO:0000256" key="2">
    <source>
        <dbReference type="ARBA" id="ARBA00022801"/>
    </source>
</evidence>
<dbReference type="InterPro" id="IPR038718">
    <property type="entry name" value="SNF2-like_sf"/>
</dbReference>
<dbReference type="EMBL" id="AVOT02022470">
    <property type="protein sequence ID" value="MBW0511928.1"/>
    <property type="molecule type" value="Genomic_DNA"/>
</dbReference>
<sequence>MPIIIIFPRCLITNWQSVISKHAKANALQANTYHGPTPHSFSEANILKCDIVITSYNTFTQEFIQTETSTSCIFKINWHCIILDEELYICSQYIAPHHAINSLLLSCEKCLTGTPIHNIIHDRLGIISFITHSQSSAQDNWSPFILNGLSKGSNDIFQFSLHHTKTSNLQSLPIISHKYELLQLNPTMQKEYSALCKEFLSSKKKGPGEFFRSINKLQIVTWWNVIYNLPVSIGLSTGLIVFSAGVPFSEVWQTAL</sequence>
<dbReference type="Proteomes" id="UP000765509">
    <property type="component" value="Unassembled WGS sequence"/>
</dbReference>
<dbReference type="PANTHER" id="PTHR45626">
    <property type="entry name" value="TRANSCRIPTION TERMINATION FACTOR 2-RELATED"/>
    <property type="match status" value="1"/>
</dbReference>
<dbReference type="InterPro" id="IPR050628">
    <property type="entry name" value="SNF2_RAD54_helicase_TF"/>
</dbReference>
<dbReference type="InterPro" id="IPR000330">
    <property type="entry name" value="SNF2_N"/>
</dbReference>
<keyword evidence="1" id="KW-0547">Nucleotide-binding</keyword>
<dbReference type="InterPro" id="IPR027417">
    <property type="entry name" value="P-loop_NTPase"/>
</dbReference>
<keyword evidence="3" id="KW-0067">ATP-binding</keyword>
<dbReference type="AlphaFoldDB" id="A0A9Q3HNK3"/>
<gene>
    <name evidence="5" type="ORF">O181_051643</name>
</gene>
<accession>A0A9Q3HNK3</accession>
<protein>
    <recommendedName>
        <fullName evidence="4">SNF2 N-terminal domain-containing protein</fullName>
    </recommendedName>
</protein>
<feature type="domain" description="SNF2 N-terminal" evidence="4">
    <location>
        <begin position="2"/>
        <end position="150"/>
    </location>
</feature>
<reference evidence="5" key="1">
    <citation type="submission" date="2021-03" db="EMBL/GenBank/DDBJ databases">
        <title>Draft genome sequence of rust myrtle Austropuccinia psidii MF-1, a brazilian biotype.</title>
        <authorList>
            <person name="Quecine M.C."/>
            <person name="Pachon D.M.R."/>
            <person name="Bonatelli M.L."/>
            <person name="Correr F.H."/>
            <person name="Franceschini L.M."/>
            <person name="Leite T.F."/>
            <person name="Margarido G.R.A."/>
            <person name="Almeida C.A."/>
            <person name="Ferrarezi J.A."/>
            <person name="Labate C.A."/>
        </authorList>
    </citation>
    <scope>NUCLEOTIDE SEQUENCE</scope>
    <source>
        <strain evidence="5">MF-1</strain>
    </source>
</reference>
<comment type="caution">
    <text evidence="5">The sequence shown here is derived from an EMBL/GenBank/DDBJ whole genome shotgun (WGS) entry which is preliminary data.</text>
</comment>
<dbReference type="Pfam" id="PF00176">
    <property type="entry name" value="SNF2-rel_dom"/>
    <property type="match status" value="1"/>
</dbReference>
<keyword evidence="2" id="KW-0378">Hydrolase</keyword>
<evidence type="ECO:0000313" key="5">
    <source>
        <dbReference type="EMBL" id="MBW0511928.1"/>
    </source>
</evidence>